<evidence type="ECO:0000259" key="3">
    <source>
        <dbReference type="Pfam" id="PF01882"/>
    </source>
</evidence>
<dbReference type="RefSeq" id="WP_416345400.1">
    <property type="nucleotide sequence ID" value="NZ_JALQCY010000006.1"/>
</dbReference>
<feature type="region of interest" description="Disordered" evidence="1">
    <location>
        <begin position="1"/>
        <end position="28"/>
    </location>
</feature>
<evidence type="ECO:0000313" key="5">
    <source>
        <dbReference type="Proteomes" id="UP001651050"/>
    </source>
</evidence>
<dbReference type="EMBL" id="JALQCY010000006">
    <property type="protein sequence ID" value="MCK9795543.1"/>
    <property type="molecule type" value="Genomic_DNA"/>
</dbReference>
<feature type="transmembrane region" description="Helical" evidence="2">
    <location>
        <begin position="67"/>
        <end position="86"/>
    </location>
</feature>
<evidence type="ECO:0000256" key="1">
    <source>
        <dbReference type="SAM" id="MobiDB-lite"/>
    </source>
</evidence>
<dbReference type="Pfam" id="PF01882">
    <property type="entry name" value="DUF58"/>
    <property type="match status" value="1"/>
</dbReference>
<protein>
    <submittedName>
        <fullName evidence="4">DUF58 domain-containing protein</fullName>
    </submittedName>
</protein>
<dbReference type="PANTHER" id="PTHR34351:SF1">
    <property type="entry name" value="SLR1927 PROTEIN"/>
    <property type="match status" value="1"/>
</dbReference>
<dbReference type="InterPro" id="IPR002881">
    <property type="entry name" value="DUF58"/>
</dbReference>
<evidence type="ECO:0000256" key="2">
    <source>
        <dbReference type="SAM" id="Phobius"/>
    </source>
</evidence>
<sequence length="470" mass="49139">MTGDDADRPPAALPEPAGGRAAGHRESAHPALRRLARVRPTRRGVALLVAGLVLGATGALLELPDLVGLGAAGVLAVLLAWTLMGVQRLDAGRGALVVTRELTPNPVVRDQTASVRLLVGARARTGAAYERLARLRLSEQAAHELAGPHGIRARVTAHADRIAVSYALTPSRRGRWPLGPLLTTRTDAFGLVRTTQPLGAATRVAVWPRTVELPTRTRVLGEVDRAATGARLTSTDDSVLREYVAGDDPRRVHWAGSARQGRLMVRADESAGVRPVTVLLDRSLLPPPVDPRTGVWPSSRGARTHAEGERAVELAASIAVSFLDAGHPARLVPTGAGPAPVPFAAGARTGRAAVLDSTVDLHGHRSAADAERAVLQTVRSLRTTRSQDEITVAVLGPLAEAALRELAELGVEGTCWALVVVPADARGRETGATPADATVGTLRAAGWRVATCPPGTPPDRAWAMLAEGAA</sequence>
<reference evidence="4 5" key="1">
    <citation type="submission" date="2022-02" db="EMBL/GenBank/DDBJ databases">
        <title>The car tank lid bacteriome: a reservoir of bacteria with potential in bioremediation of fuel.</title>
        <authorList>
            <person name="Vidal-Verdu A."/>
            <person name="Gomez-Martinez D."/>
            <person name="Latorre-Perez A."/>
            <person name="Pereto J."/>
            <person name="Porcar M."/>
        </authorList>
    </citation>
    <scope>NUCLEOTIDE SEQUENCE [LARGE SCALE GENOMIC DNA]</scope>
    <source>
        <strain evidence="4 5">4D.3</strain>
    </source>
</reference>
<keyword evidence="2" id="KW-1133">Transmembrane helix</keyword>
<dbReference type="Proteomes" id="UP001651050">
    <property type="component" value="Unassembled WGS sequence"/>
</dbReference>
<gene>
    <name evidence="4" type="ORF">M1843_17500</name>
</gene>
<organism evidence="4 5">
    <name type="scientific">Isoptericola peretonis</name>
    <dbReference type="NCBI Taxonomy" id="2918523"/>
    <lineage>
        <taxon>Bacteria</taxon>
        <taxon>Bacillati</taxon>
        <taxon>Actinomycetota</taxon>
        <taxon>Actinomycetes</taxon>
        <taxon>Micrococcales</taxon>
        <taxon>Promicromonosporaceae</taxon>
        <taxon>Isoptericola</taxon>
    </lineage>
</organism>
<feature type="transmembrane region" description="Helical" evidence="2">
    <location>
        <begin position="44"/>
        <end position="61"/>
    </location>
</feature>
<accession>A0ABT0J7W1</accession>
<evidence type="ECO:0000313" key="4">
    <source>
        <dbReference type="EMBL" id="MCK9795543.1"/>
    </source>
</evidence>
<keyword evidence="2" id="KW-0812">Transmembrane</keyword>
<name>A0ABT0J7W1_9MICO</name>
<feature type="domain" description="DUF58" evidence="3">
    <location>
        <begin position="241"/>
        <end position="354"/>
    </location>
</feature>
<dbReference type="PANTHER" id="PTHR34351">
    <property type="entry name" value="SLR1927 PROTEIN-RELATED"/>
    <property type="match status" value="1"/>
</dbReference>
<proteinExistence type="predicted"/>
<keyword evidence="5" id="KW-1185">Reference proteome</keyword>
<comment type="caution">
    <text evidence="4">The sequence shown here is derived from an EMBL/GenBank/DDBJ whole genome shotgun (WGS) entry which is preliminary data.</text>
</comment>
<keyword evidence="2" id="KW-0472">Membrane</keyword>